<dbReference type="SUPFAM" id="SSF52091">
    <property type="entry name" value="SpoIIaa-like"/>
    <property type="match status" value="1"/>
</dbReference>
<evidence type="ECO:0000259" key="1">
    <source>
        <dbReference type="PROSITE" id="PS50801"/>
    </source>
</evidence>
<gene>
    <name evidence="2" type="ORF">Aco03nite_103690</name>
</gene>
<protein>
    <recommendedName>
        <fullName evidence="1">STAS domain-containing protein</fullName>
    </recommendedName>
</protein>
<accession>A0ABQ3XU70</accession>
<comment type="caution">
    <text evidence="2">The sequence shown here is derived from an EMBL/GenBank/DDBJ whole genome shotgun (WGS) entry which is preliminary data.</text>
</comment>
<dbReference type="Gene3D" id="3.30.750.24">
    <property type="entry name" value="STAS domain"/>
    <property type="match status" value="1"/>
</dbReference>
<evidence type="ECO:0000313" key="2">
    <source>
        <dbReference type="EMBL" id="GID61965.1"/>
    </source>
</evidence>
<dbReference type="InterPro" id="IPR036513">
    <property type="entry name" value="STAS_dom_sf"/>
</dbReference>
<dbReference type="InterPro" id="IPR058548">
    <property type="entry name" value="MlaB-like_STAS"/>
</dbReference>
<proteinExistence type="predicted"/>
<dbReference type="EMBL" id="BOMG01000150">
    <property type="protein sequence ID" value="GID61965.1"/>
    <property type="molecule type" value="Genomic_DNA"/>
</dbReference>
<organism evidence="2 3">
    <name type="scientific">Actinoplanes couchii</name>
    <dbReference type="NCBI Taxonomy" id="403638"/>
    <lineage>
        <taxon>Bacteria</taxon>
        <taxon>Bacillati</taxon>
        <taxon>Actinomycetota</taxon>
        <taxon>Actinomycetes</taxon>
        <taxon>Micromonosporales</taxon>
        <taxon>Micromonosporaceae</taxon>
        <taxon>Actinoplanes</taxon>
    </lineage>
</organism>
<keyword evidence="3" id="KW-1185">Reference proteome</keyword>
<dbReference type="Proteomes" id="UP000612282">
    <property type="component" value="Unassembled WGS sequence"/>
</dbReference>
<name>A0ABQ3XU70_9ACTN</name>
<dbReference type="CDD" id="cd07043">
    <property type="entry name" value="STAS_anti-anti-sigma_factors"/>
    <property type="match status" value="1"/>
</dbReference>
<dbReference type="RefSeq" id="WP_203810451.1">
    <property type="nucleotide sequence ID" value="NZ_BAAAQE010000079.1"/>
</dbReference>
<dbReference type="Pfam" id="PF13466">
    <property type="entry name" value="STAS_2"/>
    <property type="match status" value="1"/>
</dbReference>
<evidence type="ECO:0000313" key="3">
    <source>
        <dbReference type="Proteomes" id="UP000612282"/>
    </source>
</evidence>
<sequence length="106" mass="11194">MTTPSHTITHDRTPTGTVRVILTGDFDMSIGDALITSLREAVLLPGTDHVVVDLEHTGFIDSHIVANLVAGYEAAGTAQRSFTVINAHGIVQQVLDVTGLSEVLCA</sequence>
<dbReference type="InterPro" id="IPR002645">
    <property type="entry name" value="STAS_dom"/>
</dbReference>
<reference evidence="2 3" key="1">
    <citation type="submission" date="2021-01" db="EMBL/GenBank/DDBJ databases">
        <title>Whole genome shotgun sequence of Actinoplanes couchii NBRC 106145.</title>
        <authorList>
            <person name="Komaki H."/>
            <person name="Tamura T."/>
        </authorList>
    </citation>
    <scope>NUCLEOTIDE SEQUENCE [LARGE SCALE GENOMIC DNA]</scope>
    <source>
        <strain evidence="2 3">NBRC 106145</strain>
    </source>
</reference>
<feature type="domain" description="STAS" evidence="1">
    <location>
        <begin position="16"/>
        <end position="106"/>
    </location>
</feature>
<dbReference type="PROSITE" id="PS50801">
    <property type="entry name" value="STAS"/>
    <property type="match status" value="1"/>
</dbReference>